<dbReference type="EMBL" id="SDWW01000072">
    <property type="protein sequence ID" value="RYV49463.1"/>
    <property type="molecule type" value="Genomic_DNA"/>
</dbReference>
<dbReference type="AlphaFoldDB" id="A0A4Q5MX09"/>
<reference evidence="2 3" key="1">
    <citation type="submission" date="2019-01" db="EMBL/GenBank/DDBJ databases">
        <title>Novel species of Cellulomonas.</title>
        <authorList>
            <person name="Liu Q."/>
            <person name="Xin Y.-H."/>
        </authorList>
    </citation>
    <scope>NUCLEOTIDE SEQUENCE [LARGE SCALE GENOMIC DNA]</scope>
    <source>
        <strain evidence="2 3">HLT2-17</strain>
    </source>
</reference>
<dbReference type="Gene3D" id="3.40.50.150">
    <property type="entry name" value="Vaccinia Virus protein VP39"/>
    <property type="match status" value="1"/>
</dbReference>
<accession>A0A4Q5MX09</accession>
<comment type="caution">
    <text evidence="2">The sequence shown here is derived from an EMBL/GenBank/DDBJ whole genome shotgun (WGS) entry which is preliminary data.</text>
</comment>
<evidence type="ECO:0000313" key="3">
    <source>
        <dbReference type="Proteomes" id="UP000293764"/>
    </source>
</evidence>
<evidence type="ECO:0000313" key="2">
    <source>
        <dbReference type="EMBL" id="RYV49463.1"/>
    </source>
</evidence>
<dbReference type="GO" id="GO:0006596">
    <property type="term" value="P:polyamine biosynthetic process"/>
    <property type="evidence" value="ECO:0007669"/>
    <property type="project" value="UniProtKB-KW"/>
</dbReference>
<dbReference type="Proteomes" id="UP000293764">
    <property type="component" value="Unassembled WGS sequence"/>
</dbReference>
<keyword evidence="1" id="KW-0620">Polyamine biosynthesis</keyword>
<gene>
    <name evidence="2" type="ORF">EUA98_18605</name>
</gene>
<dbReference type="PANTHER" id="PTHR43317">
    <property type="entry name" value="THERMOSPERMINE SYNTHASE ACAULIS5"/>
    <property type="match status" value="1"/>
</dbReference>
<dbReference type="SUPFAM" id="SSF53335">
    <property type="entry name" value="S-adenosyl-L-methionine-dependent methyltransferases"/>
    <property type="match status" value="1"/>
</dbReference>
<evidence type="ECO:0000256" key="1">
    <source>
        <dbReference type="ARBA" id="ARBA00023115"/>
    </source>
</evidence>
<protein>
    <submittedName>
        <fullName evidence="2">Spermidine synthase</fullName>
    </submittedName>
</protein>
<dbReference type="PANTHER" id="PTHR43317:SF3">
    <property type="entry name" value="BLR2883 PROTEIN"/>
    <property type="match status" value="1"/>
</dbReference>
<keyword evidence="3" id="KW-1185">Reference proteome</keyword>
<sequence>MGDDASVIERVDGRCGELVLSRRDGHFEVVANGVSLMDTRGGWSERLHVTAAADRMPPPGRMLIGGLGVGFSLAAALAHPGVGAVHVVEREPAVLRWNRGPLAPGNGDALADPRVQAHEADVVQWLAHAPAASLDAICLDVDNGPEWLVTPGNAWLYGHDGLRTATRVLSPGGVLTIWCAAPSPAFVARMTEHFAEVEISEILAARGDPDVIVLGQSPR</sequence>
<dbReference type="OrthoDB" id="9793351at2"/>
<name>A0A4Q5MX09_9MICO</name>
<dbReference type="RefSeq" id="WP_130104188.1">
    <property type="nucleotide sequence ID" value="NZ_SDWW01000072.1"/>
</dbReference>
<proteinExistence type="predicted"/>
<organism evidence="2 3">
    <name type="scientific">Pengzhenrongella frigida</name>
    <dbReference type="NCBI Taxonomy" id="1259133"/>
    <lineage>
        <taxon>Bacteria</taxon>
        <taxon>Bacillati</taxon>
        <taxon>Actinomycetota</taxon>
        <taxon>Actinomycetes</taxon>
        <taxon>Micrococcales</taxon>
        <taxon>Pengzhenrongella</taxon>
    </lineage>
</organism>
<dbReference type="InterPro" id="IPR029063">
    <property type="entry name" value="SAM-dependent_MTases_sf"/>
</dbReference>